<proteinExistence type="predicted"/>
<evidence type="ECO:0000256" key="6">
    <source>
        <dbReference type="ARBA" id="ARBA00022989"/>
    </source>
</evidence>
<dbReference type="Pfam" id="PF13855">
    <property type="entry name" value="LRR_8"/>
    <property type="match status" value="1"/>
</dbReference>
<evidence type="ECO:0000256" key="2">
    <source>
        <dbReference type="ARBA" id="ARBA00022614"/>
    </source>
</evidence>
<dbReference type="InterPro" id="IPR001611">
    <property type="entry name" value="Leu-rich_rpt"/>
</dbReference>
<dbReference type="GO" id="GO:0004672">
    <property type="term" value="F:protein kinase activity"/>
    <property type="evidence" value="ECO:0007669"/>
    <property type="project" value="InterPro"/>
</dbReference>
<evidence type="ECO:0000256" key="3">
    <source>
        <dbReference type="ARBA" id="ARBA00022692"/>
    </source>
</evidence>
<dbReference type="PROSITE" id="PS51450">
    <property type="entry name" value="LRR"/>
    <property type="match status" value="1"/>
</dbReference>
<dbReference type="Pfam" id="PF00069">
    <property type="entry name" value="Pkinase"/>
    <property type="match status" value="1"/>
</dbReference>
<dbReference type="PROSITE" id="PS50011">
    <property type="entry name" value="PROTEIN_KINASE_DOM"/>
    <property type="match status" value="1"/>
</dbReference>
<evidence type="ECO:0000259" key="11">
    <source>
        <dbReference type="PROSITE" id="PS50011"/>
    </source>
</evidence>
<evidence type="ECO:0000256" key="5">
    <source>
        <dbReference type="ARBA" id="ARBA00022737"/>
    </source>
</evidence>
<accession>A0A7J9MGE2</accession>
<comment type="caution">
    <text evidence="12">The sequence shown here is derived from an EMBL/GenBank/DDBJ whole genome shotgun (WGS) entry which is preliminary data.</text>
</comment>
<evidence type="ECO:0000256" key="7">
    <source>
        <dbReference type="ARBA" id="ARBA00023136"/>
    </source>
</evidence>
<dbReference type="SUPFAM" id="SSF52058">
    <property type="entry name" value="L domain-like"/>
    <property type="match status" value="1"/>
</dbReference>
<evidence type="ECO:0000256" key="10">
    <source>
        <dbReference type="SAM" id="Phobius"/>
    </source>
</evidence>
<dbReference type="FunFam" id="3.30.200.20:FF:000125">
    <property type="entry name" value="Protein STRUBBELIG-RECEPTOR FAMILY 8"/>
    <property type="match status" value="1"/>
</dbReference>
<dbReference type="OrthoDB" id="676979at2759"/>
<comment type="subcellular location">
    <subcellularLocation>
        <location evidence="1">Membrane</location>
    </subcellularLocation>
</comment>
<dbReference type="EMBL" id="JABFAF010000011">
    <property type="protein sequence ID" value="MBA0870018.1"/>
    <property type="molecule type" value="Genomic_DNA"/>
</dbReference>
<dbReference type="InterPro" id="IPR003591">
    <property type="entry name" value="Leu-rich_rpt_typical-subtyp"/>
</dbReference>
<evidence type="ECO:0000256" key="8">
    <source>
        <dbReference type="ARBA" id="ARBA00023170"/>
    </source>
</evidence>
<feature type="transmembrane region" description="Helical" evidence="10">
    <location>
        <begin position="279"/>
        <end position="301"/>
    </location>
</feature>
<dbReference type="FunFam" id="1.10.510.10:FF:000095">
    <property type="entry name" value="protein STRUBBELIG-RECEPTOR FAMILY 8"/>
    <property type="match status" value="1"/>
</dbReference>
<dbReference type="AlphaFoldDB" id="A0A7J9MGE2"/>
<dbReference type="FunFam" id="3.80.10.10:FF:000062">
    <property type="entry name" value="protein STRUBBELIG-RECEPTOR FAMILY 3"/>
    <property type="match status" value="1"/>
</dbReference>
<feature type="domain" description="Protein kinase" evidence="11">
    <location>
        <begin position="459"/>
        <end position="749"/>
    </location>
</feature>
<dbReference type="GO" id="GO:0005524">
    <property type="term" value="F:ATP binding"/>
    <property type="evidence" value="ECO:0007669"/>
    <property type="project" value="InterPro"/>
</dbReference>
<keyword evidence="7 10" id="KW-0472">Membrane</keyword>
<organism evidence="12 13">
    <name type="scientific">Gossypium schwendimanii</name>
    <name type="common">Cotton</name>
    <dbReference type="NCBI Taxonomy" id="34291"/>
    <lineage>
        <taxon>Eukaryota</taxon>
        <taxon>Viridiplantae</taxon>
        <taxon>Streptophyta</taxon>
        <taxon>Embryophyta</taxon>
        <taxon>Tracheophyta</taxon>
        <taxon>Spermatophyta</taxon>
        <taxon>Magnoliopsida</taxon>
        <taxon>eudicotyledons</taxon>
        <taxon>Gunneridae</taxon>
        <taxon>Pentapetalae</taxon>
        <taxon>rosids</taxon>
        <taxon>malvids</taxon>
        <taxon>Malvales</taxon>
        <taxon>Malvaceae</taxon>
        <taxon>Malvoideae</taxon>
        <taxon>Gossypium</taxon>
    </lineage>
</organism>
<reference evidence="12 13" key="1">
    <citation type="journal article" date="2019" name="Genome Biol. Evol.">
        <title>Insights into the evolution of the New World diploid cottons (Gossypium, subgenus Houzingenia) based on genome sequencing.</title>
        <authorList>
            <person name="Grover C.E."/>
            <person name="Arick M.A. 2nd"/>
            <person name="Thrash A."/>
            <person name="Conover J.L."/>
            <person name="Sanders W.S."/>
            <person name="Peterson D.G."/>
            <person name="Frelichowski J.E."/>
            <person name="Scheffler J.A."/>
            <person name="Scheffler B.E."/>
            <person name="Wendel J.F."/>
        </authorList>
    </citation>
    <scope>NUCLEOTIDE SEQUENCE [LARGE SCALE GENOMIC DNA]</scope>
    <source>
        <strain evidence="12">1</strain>
        <tissue evidence="12">Leaf</tissue>
    </source>
</reference>
<gene>
    <name evidence="12" type="ORF">Goshw_006579</name>
</gene>
<feature type="region of interest" description="Disordered" evidence="9">
    <location>
        <begin position="311"/>
        <end position="341"/>
    </location>
</feature>
<dbReference type="Gene3D" id="1.10.510.10">
    <property type="entry name" value="Transferase(Phosphotransferase) domain 1"/>
    <property type="match status" value="1"/>
</dbReference>
<evidence type="ECO:0000313" key="12">
    <source>
        <dbReference type="EMBL" id="MBA0870018.1"/>
    </source>
</evidence>
<evidence type="ECO:0000256" key="4">
    <source>
        <dbReference type="ARBA" id="ARBA00022729"/>
    </source>
</evidence>
<dbReference type="SMART" id="SM00369">
    <property type="entry name" value="LRR_TYP"/>
    <property type="match status" value="3"/>
</dbReference>
<dbReference type="PANTHER" id="PTHR48007">
    <property type="entry name" value="LEUCINE-RICH REPEAT RECEPTOR-LIKE PROTEIN KINASE PXC1"/>
    <property type="match status" value="1"/>
</dbReference>
<dbReference type="Proteomes" id="UP000593576">
    <property type="component" value="Unassembled WGS sequence"/>
</dbReference>
<evidence type="ECO:0000313" key="13">
    <source>
        <dbReference type="Proteomes" id="UP000593576"/>
    </source>
</evidence>
<keyword evidence="3 10" id="KW-0812">Transmembrane</keyword>
<keyword evidence="8" id="KW-0675">Receptor</keyword>
<dbReference type="InterPro" id="IPR046959">
    <property type="entry name" value="PRK1-6/SRF4-like"/>
</dbReference>
<dbReference type="Gene3D" id="3.30.200.20">
    <property type="entry name" value="Phosphorylase Kinase, domain 1"/>
    <property type="match status" value="1"/>
</dbReference>
<dbReference type="InterPro" id="IPR011009">
    <property type="entry name" value="Kinase-like_dom_sf"/>
</dbReference>
<feature type="compositionally biased region" description="Polar residues" evidence="9">
    <location>
        <begin position="317"/>
        <end position="336"/>
    </location>
</feature>
<protein>
    <recommendedName>
        <fullName evidence="11">Protein kinase domain-containing protein</fullName>
    </recommendedName>
</protein>
<keyword evidence="13" id="KW-1185">Reference proteome</keyword>
<sequence>DCFFGFFYGSPVSAINSLYTALGSPPLLGWIPAGGDPCGEGWQGVSCVFSNITELRLSGLNLGGILDEGIGGFKSILIMDLSHNQIGGSIPSNIPLTIRDLFLSGNQFNGSIPVTLSALTQLTQLFLDDNRLSDNIPDSFQELRSLVDLDLSGNNLTGQLPPSFGNLSSLTTLHLQNNKISGVLDVLQDLPLSDLNVENNILSGPIPPKLLNIPNFRKDGNPFNTTILPSPPAALPPFIAWAPSPLHGPPRGRPADGPSSSLVLPQWSKGSVFWTNKRVIVIAAAGIITLIVLGVVLLLVLRCFRGNKDSNKHGANAYNSSGKKLNQVQKSSSRPAYQTEKVDKATVTRPMDGYGLESGDTGISPNLQDEQLLDANTRPASSRHQKNHEINKGGLDVKSLSIRPPLPPPLLPTVEEASVSPIMPTEGNGPGCSSRGRDLCSLDVTAFTIASLQQYTNSFAEENFIGEGMLGGVYRAELPDGKLLAIKKLDTRASRWKTDAEFLQLISTISKLRHPNIVELVGYCNEHGQRLLVYQYCRNGTLYDALHIDDEMHKKLSWNARVRVALGVARAIQYLHEACQPPIMHKNIKSVNILLDDKLAVRVSECGLAPLLSSGSTSEFSGSLFVSYGYAAPEIEFGSYTCQSDVYSLGVVMLELLTGRESFDRSRPLGEQFLVRWAIQQLHDIDALVRMVDITLNGVYPVKSLSRFADIISRCVQVNFLALLLLEHAFTQVKSRMTRLKDRTKHTLFPNVGTWIQTANIRNSPRPFTHDLKGEPY</sequence>
<dbReference type="SUPFAM" id="SSF56112">
    <property type="entry name" value="Protein kinase-like (PK-like)"/>
    <property type="match status" value="1"/>
</dbReference>
<keyword evidence="6 10" id="KW-1133">Transmembrane helix</keyword>
<keyword evidence="5" id="KW-0677">Repeat</keyword>
<dbReference type="InterPro" id="IPR000719">
    <property type="entry name" value="Prot_kinase_dom"/>
</dbReference>
<keyword evidence="4" id="KW-0732">Signal</keyword>
<name>A0A7J9MGE2_GOSSC</name>
<feature type="non-terminal residue" evidence="12">
    <location>
        <position position="777"/>
    </location>
</feature>
<dbReference type="GO" id="GO:0016020">
    <property type="term" value="C:membrane"/>
    <property type="evidence" value="ECO:0007669"/>
    <property type="project" value="UniProtKB-SubCell"/>
</dbReference>
<evidence type="ECO:0000256" key="9">
    <source>
        <dbReference type="SAM" id="MobiDB-lite"/>
    </source>
</evidence>
<keyword evidence="2" id="KW-0433">Leucine-rich repeat</keyword>
<evidence type="ECO:0000256" key="1">
    <source>
        <dbReference type="ARBA" id="ARBA00004370"/>
    </source>
</evidence>
<dbReference type="Gene3D" id="3.80.10.10">
    <property type="entry name" value="Ribonuclease Inhibitor"/>
    <property type="match status" value="1"/>
</dbReference>
<dbReference type="PANTHER" id="PTHR48007:SF22">
    <property type="entry name" value="PROTEIN STRUBBELIG-RECEPTOR FAMILY 3-LIKE ISOFORM X1"/>
    <property type="match status" value="1"/>
</dbReference>
<dbReference type="InterPro" id="IPR032675">
    <property type="entry name" value="LRR_dom_sf"/>
</dbReference>